<gene>
    <name evidence="7" type="ORF">I6I98_17445</name>
</gene>
<keyword evidence="8" id="KW-1185">Reference proteome</keyword>
<dbReference type="Pfam" id="PF04542">
    <property type="entry name" value="Sigma70_r2"/>
    <property type="match status" value="1"/>
</dbReference>
<evidence type="ECO:0000259" key="5">
    <source>
        <dbReference type="Pfam" id="PF04542"/>
    </source>
</evidence>
<dbReference type="PANTHER" id="PTHR43133:SF46">
    <property type="entry name" value="RNA POLYMERASE SIGMA-70 FACTOR ECF SUBFAMILY"/>
    <property type="match status" value="1"/>
</dbReference>
<protein>
    <submittedName>
        <fullName evidence="7">RNA polymerase sigma-70 factor</fullName>
    </submittedName>
</protein>
<dbReference type="InterPro" id="IPR013249">
    <property type="entry name" value="RNA_pol_sigma70_r4_t2"/>
</dbReference>
<dbReference type="PANTHER" id="PTHR43133">
    <property type="entry name" value="RNA POLYMERASE ECF-TYPE SIGMA FACTO"/>
    <property type="match status" value="1"/>
</dbReference>
<dbReference type="SUPFAM" id="SSF88659">
    <property type="entry name" value="Sigma3 and sigma4 domains of RNA polymerase sigma factors"/>
    <property type="match status" value="1"/>
</dbReference>
<evidence type="ECO:0000256" key="2">
    <source>
        <dbReference type="ARBA" id="ARBA00023015"/>
    </source>
</evidence>
<dbReference type="NCBIfam" id="TIGR02937">
    <property type="entry name" value="sigma70-ECF"/>
    <property type="match status" value="1"/>
</dbReference>
<dbReference type="InterPro" id="IPR007627">
    <property type="entry name" value="RNA_pol_sigma70_r2"/>
</dbReference>
<evidence type="ECO:0000256" key="3">
    <source>
        <dbReference type="ARBA" id="ARBA00023082"/>
    </source>
</evidence>
<keyword evidence="2" id="KW-0805">Transcription regulation</keyword>
<dbReference type="CDD" id="cd06171">
    <property type="entry name" value="Sigma70_r4"/>
    <property type="match status" value="1"/>
</dbReference>
<dbReference type="Pfam" id="PF08281">
    <property type="entry name" value="Sigma70_r4_2"/>
    <property type="match status" value="1"/>
</dbReference>
<dbReference type="InterPro" id="IPR014327">
    <property type="entry name" value="RNA_pol_sigma70_bacteroid"/>
</dbReference>
<proteinExistence type="inferred from homology"/>
<organism evidence="7 8">
    <name type="scientific">Sphingobacterium multivorum</name>
    <dbReference type="NCBI Taxonomy" id="28454"/>
    <lineage>
        <taxon>Bacteria</taxon>
        <taxon>Pseudomonadati</taxon>
        <taxon>Bacteroidota</taxon>
        <taxon>Sphingobacteriia</taxon>
        <taxon>Sphingobacteriales</taxon>
        <taxon>Sphingobacteriaceae</taxon>
        <taxon>Sphingobacterium</taxon>
    </lineage>
</organism>
<dbReference type="Proteomes" id="UP000595498">
    <property type="component" value="Chromosome"/>
</dbReference>
<name>A0ABX7CL36_SPHMU</name>
<dbReference type="Gene3D" id="1.10.10.10">
    <property type="entry name" value="Winged helix-like DNA-binding domain superfamily/Winged helix DNA-binding domain"/>
    <property type="match status" value="1"/>
</dbReference>
<dbReference type="EMBL" id="CP068224">
    <property type="protein sequence ID" value="QQT52045.1"/>
    <property type="molecule type" value="Genomic_DNA"/>
</dbReference>
<dbReference type="InterPro" id="IPR036388">
    <property type="entry name" value="WH-like_DNA-bd_sf"/>
</dbReference>
<keyword evidence="4" id="KW-0804">Transcription</keyword>
<dbReference type="InterPro" id="IPR013325">
    <property type="entry name" value="RNA_pol_sigma_r2"/>
</dbReference>
<dbReference type="SUPFAM" id="SSF88946">
    <property type="entry name" value="Sigma2 domain of RNA polymerase sigma factors"/>
    <property type="match status" value="1"/>
</dbReference>
<accession>A0ABX7CL36</accession>
<evidence type="ECO:0000313" key="8">
    <source>
        <dbReference type="Proteomes" id="UP000595498"/>
    </source>
</evidence>
<keyword evidence="3" id="KW-0731">Sigma factor</keyword>
<evidence type="ECO:0000259" key="6">
    <source>
        <dbReference type="Pfam" id="PF08281"/>
    </source>
</evidence>
<reference evidence="7 8" key="1">
    <citation type="submission" date="2021-01" db="EMBL/GenBank/DDBJ databases">
        <title>FDA dAtabase for Regulatory Grade micrObial Sequences (FDA-ARGOS): Supporting development and validation of Infectious Disease Dx tests.</title>
        <authorList>
            <person name="Sproer C."/>
            <person name="Gronow S."/>
            <person name="Severitt S."/>
            <person name="Schroder I."/>
            <person name="Tallon L."/>
            <person name="Sadzewicz L."/>
            <person name="Zhao X."/>
            <person name="Boylan J."/>
            <person name="Ott S."/>
            <person name="Bowen H."/>
            <person name="Vavikolanu K."/>
            <person name="Mehta A."/>
            <person name="Aluvathingal J."/>
            <person name="Nadendla S."/>
            <person name="Lowell S."/>
            <person name="Myers T."/>
            <person name="Yan Y."/>
            <person name="Sichtig H."/>
        </authorList>
    </citation>
    <scope>NUCLEOTIDE SEQUENCE [LARGE SCALE GENOMIC DNA]</scope>
    <source>
        <strain evidence="7 8">FDAARGOS_1141</strain>
    </source>
</reference>
<dbReference type="InterPro" id="IPR014284">
    <property type="entry name" value="RNA_pol_sigma-70_dom"/>
</dbReference>
<dbReference type="InterPro" id="IPR013324">
    <property type="entry name" value="RNA_pol_sigma_r3/r4-like"/>
</dbReference>
<evidence type="ECO:0000256" key="1">
    <source>
        <dbReference type="ARBA" id="ARBA00010641"/>
    </source>
</evidence>
<comment type="similarity">
    <text evidence="1">Belongs to the sigma-70 factor family. ECF subfamily.</text>
</comment>
<dbReference type="NCBIfam" id="TIGR02985">
    <property type="entry name" value="Sig70_bacteroi1"/>
    <property type="match status" value="1"/>
</dbReference>
<dbReference type="InterPro" id="IPR039425">
    <property type="entry name" value="RNA_pol_sigma-70-like"/>
</dbReference>
<dbReference type="Gene3D" id="1.10.1740.10">
    <property type="match status" value="1"/>
</dbReference>
<sequence>MDQIDVGNRTTAGTQTFSKKYKNSCLPQIQNLSIFTYIYTVLPELLLCQFLYTSSNKVENLQIALPYDIESLFQQYYRQLCLFANNILHDEALAEDVVQSFFAGLCEGRNTLPDDENTRKSYLFVSVRNNCLKHIRSEKIKSKYVDQLDKDMIEEQTVMDAMIQAEVINQLMEAIHQLPQGCRQVLHMAIFDKLSNEEIAGNLTISINTVKSQKKRAIQLLRTRLDTHMMMLLLFLLSE</sequence>
<evidence type="ECO:0000313" key="7">
    <source>
        <dbReference type="EMBL" id="QQT52045.1"/>
    </source>
</evidence>
<feature type="domain" description="RNA polymerase sigma-70 region 2" evidence="5">
    <location>
        <begin position="72"/>
        <end position="139"/>
    </location>
</feature>
<evidence type="ECO:0000256" key="4">
    <source>
        <dbReference type="ARBA" id="ARBA00023163"/>
    </source>
</evidence>
<feature type="domain" description="RNA polymerase sigma factor 70 region 4 type 2" evidence="6">
    <location>
        <begin position="169"/>
        <end position="220"/>
    </location>
</feature>